<reference evidence="1 2" key="1">
    <citation type="submission" date="2021-01" db="EMBL/GenBank/DDBJ databases">
        <title>Whole genome shotgun sequence of Catellatospora chokoriensis NBRC 107358.</title>
        <authorList>
            <person name="Komaki H."/>
            <person name="Tamura T."/>
        </authorList>
    </citation>
    <scope>NUCLEOTIDE SEQUENCE [LARGE SCALE GENOMIC DNA]</scope>
    <source>
        <strain evidence="1 2">NBRC 107358</strain>
    </source>
</reference>
<evidence type="ECO:0000313" key="2">
    <source>
        <dbReference type="Proteomes" id="UP000619293"/>
    </source>
</evidence>
<dbReference type="AlphaFoldDB" id="A0A8J3K6C8"/>
<comment type="caution">
    <text evidence="1">The sequence shown here is derived from an EMBL/GenBank/DDBJ whole genome shotgun (WGS) entry which is preliminary data.</text>
</comment>
<evidence type="ECO:0000313" key="1">
    <source>
        <dbReference type="EMBL" id="GIF91068.1"/>
    </source>
</evidence>
<sequence>MLTTATVPVTRNLIVDYYEVIAAAVDRLGAGPGGPAGTAAFAPGFDLPALTDEVRQFFAAATATWRELGAHGGHGVQFMDLTGNPGTHTTKTFPSMLIVARAVEHIRRTGESICIFTPTSANKGIALRDAVGRAIAAKLVTPEQLRVVVLAPGSTRHKFRRDPLSADAALRAANPLLRFAGEEPEGVKALGRAFVDAYAQEAYDKHGTALWFSLALPNYLVADAARAAFELDAAPAIAAAPRWHAHAVSSAFGLLGYNLGRDVLEDSGRADGSPRPGFLLVQHLGTPDMVLNLRHGSFSRDRLPAYRRDAATGLWAQDADPHFPAVTADPGEVLDPTFYTHQPVTSPAMNDLIARHGGDGITVSRHECVARYPQLRDWLRGTLCELPADPSDLREWSIVMALTGVLNAIDRGLVPAGREIVVHGSGSYRDDDYAVCEPDAEVSTVEEIAAAVLGGR</sequence>
<organism evidence="1 2">
    <name type="scientific">Catellatospora chokoriensis</name>
    <dbReference type="NCBI Taxonomy" id="310353"/>
    <lineage>
        <taxon>Bacteria</taxon>
        <taxon>Bacillati</taxon>
        <taxon>Actinomycetota</taxon>
        <taxon>Actinomycetes</taxon>
        <taxon>Micromonosporales</taxon>
        <taxon>Micromonosporaceae</taxon>
        <taxon>Catellatospora</taxon>
    </lineage>
</organism>
<gene>
    <name evidence="1" type="ORF">Cch02nite_45120</name>
</gene>
<dbReference type="RefSeq" id="WP_191837369.1">
    <property type="nucleotide sequence ID" value="NZ_BAAALB010000001.1"/>
</dbReference>
<dbReference type="Pfam" id="PF19465">
    <property type="entry name" value="DUF6002"/>
    <property type="match status" value="1"/>
</dbReference>
<proteinExistence type="predicted"/>
<keyword evidence="2" id="KW-1185">Reference proteome</keyword>
<dbReference type="Proteomes" id="UP000619293">
    <property type="component" value="Unassembled WGS sequence"/>
</dbReference>
<dbReference type="EMBL" id="BONG01000028">
    <property type="protein sequence ID" value="GIF91068.1"/>
    <property type="molecule type" value="Genomic_DNA"/>
</dbReference>
<protein>
    <submittedName>
        <fullName evidence="1">Uncharacterized protein</fullName>
    </submittedName>
</protein>
<name>A0A8J3K6C8_9ACTN</name>
<dbReference type="InterPro" id="IPR046044">
    <property type="entry name" value="DUF6002"/>
</dbReference>
<accession>A0A8J3K6C8</accession>